<dbReference type="SMART" id="SM00529">
    <property type="entry name" value="HTH_DTXR"/>
    <property type="match status" value="1"/>
</dbReference>
<dbReference type="GO" id="GO:0003677">
    <property type="term" value="F:DNA binding"/>
    <property type="evidence" value="ECO:0007669"/>
    <property type="project" value="UniProtKB-KW"/>
</dbReference>
<keyword evidence="6" id="KW-0678">Repressor</keyword>
<keyword evidence="8" id="KW-0238">DNA-binding</keyword>
<evidence type="ECO:0000256" key="8">
    <source>
        <dbReference type="ARBA" id="ARBA00023125"/>
    </source>
</evidence>
<comment type="subunit">
    <text evidence="3">Homodimer.</text>
</comment>
<name>A0A090D282_9BACT</name>
<organism evidence="15 16">
    <name type="scientific">Candidatus Criblamydia sequanensis CRIB-18</name>
    <dbReference type="NCBI Taxonomy" id="1437425"/>
    <lineage>
        <taxon>Bacteria</taxon>
        <taxon>Pseudomonadati</taxon>
        <taxon>Chlamydiota</taxon>
        <taxon>Chlamydiia</taxon>
        <taxon>Parachlamydiales</taxon>
        <taxon>Candidatus Criblamydiaceae</taxon>
        <taxon>Candidatus Criblamydia</taxon>
    </lineage>
</organism>
<dbReference type="Pfam" id="PF02742">
    <property type="entry name" value="Fe_dep_repr_C"/>
    <property type="match status" value="1"/>
</dbReference>
<dbReference type="Proteomes" id="UP000031552">
    <property type="component" value="Unassembled WGS sequence"/>
</dbReference>
<dbReference type="InterPro" id="IPR000835">
    <property type="entry name" value="HTH_MarR-typ"/>
</dbReference>
<dbReference type="Gene3D" id="1.10.60.10">
    <property type="entry name" value="Iron dependent repressor, metal binding and dimerisation domain"/>
    <property type="match status" value="1"/>
</dbReference>
<dbReference type="InterPro" id="IPR036388">
    <property type="entry name" value="WH-like_DNA-bd_sf"/>
</dbReference>
<comment type="subcellular location">
    <subcellularLocation>
        <location evidence="1">Cytoplasm</location>
    </subcellularLocation>
</comment>
<dbReference type="PANTHER" id="PTHR33238:SF11">
    <property type="entry name" value="TRANSCRIPTIONAL REGULATOR MNTR"/>
    <property type="match status" value="1"/>
</dbReference>
<dbReference type="Gene3D" id="1.10.10.10">
    <property type="entry name" value="Winged helix-like DNA-binding domain superfamily/Winged helix DNA-binding domain"/>
    <property type="match status" value="1"/>
</dbReference>
<evidence type="ECO:0000256" key="1">
    <source>
        <dbReference type="ARBA" id="ARBA00004496"/>
    </source>
</evidence>
<dbReference type="EMBL" id="CCEJ010000005">
    <property type="protein sequence ID" value="CDR34128.1"/>
    <property type="molecule type" value="Genomic_DNA"/>
</dbReference>
<dbReference type="OrthoDB" id="9791355at2"/>
<dbReference type="PANTHER" id="PTHR33238">
    <property type="entry name" value="IRON (METAL) DEPENDENT REPRESSOR, DTXR FAMILY"/>
    <property type="match status" value="1"/>
</dbReference>
<evidence type="ECO:0000256" key="2">
    <source>
        <dbReference type="ARBA" id="ARBA00007871"/>
    </source>
</evidence>
<accession>A0A090D282</accession>
<dbReference type="InterPro" id="IPR022687">
    <property type="entry name" value="HTH_DTXR"/>
</dbReference>
<keyword evidence="16" id="KW-1185">Reference proteome</keyword>
<evidence type="ECO:0000313" key="16">
    <source>
        <dbReference type="Proteomes" id="UP000031552"/>
    </source>
</evidence>
<evidence type="ECO:0000256" key="12">
    <source>
        <dbReference type="ARBA" id="ARBA00025185"/>
    </source>
</evidence>
<proteinExistence type="inferred from homology"/>
<feature type="domain" description="HTH dtxR-type" evidence="14">
    <location>
        <begin position="23"/>
        <end position="80"/>
    </location>
</feature>
<comment type="caution">
    <text evidence="15">The sequence shown here is derived from an EMBL/GenBank/DDBJ whole genome shotgun (WGS) entry which is preliminary data.</text>
</comment>
<keyword evidence="11" id="KW-0464">Manganese</keyword>
<reference evidence="15" key="1">
    <citation type="submission" date="2013-12" db="EMBL/GenBank/DDBJ databases">
        <authorList>
            <person name="Linke B."/>
        </authorList>
    </citation>
    <scope>NUCLEOTIDE SEQUENCE [LARGE SCALE GENOMIC DNA]</scope>
    <source>
        <strain evidence="15">CRIB-18</strain>
    </source>
</reference>
<dbReference type="GO" id="GO:0046914">
    <property type="term" value="F:transition metal ion binding"/>
    <property type="evidence" value="ECO:0007669"/>
    <property type="project" value="InterPro"/>
</dbReference>
<dbReference type="GO" id="GO:0046983">
    <property type="term" value="F:protein dimerization activity"/>
    <property type="evidence" value="ECO:0007669"/>
    <property type="project" value="InterPro"/>
</dbReference>
<dbReference type="RefSeq" id="WP_041017662.1">
    <property type="nucleotide sequence ID" value="NZ_CCEJ010000005.1"/>
</dbReference>
<keyword evidence="9" id="KW-0010">Activator</keyword>
<dbReference type="InterPro" id="IPR050536">
    <property type="entry name" value="DtxR_MntR_Metal-Reg"/>
</dbReference>
<reference evidence="15" key="2">
    <citation type="submission" date="2014-09" db="EMBL/GenBank/DDBJ databases">
        <title>Criblamydia sequanensis harbors a mega-plasmid encoding arsenite resistance.</title>
        <authorList>
            <person name="Bertelli C."/>
            <person name="Goesmann A."/>
            <person name="Greub G."/>
        </authorList>
    </citation>
    <scope>NUCLEOTIDE SEQUENCE [LARGE SCALE GENOMIC DNA]</scope>
    <source>
        <strain evidence="15">CRIB-18</strain>
    </source>
</reference>
<dbReference type="InterPro" id="IPR036421">
    <property type="entry name" value="Fe_dep_repressor_sf"/>
</dbReference>
<dbReference type="Pfam" id="PF01325">
    <property type="entry name" value="Fe_dep_repress"/>
    <property type="match status" value="1"/>
</dbReference>
<dbReference type="SMART" id="SM00347">
    <property type="entry name" value="HTH_MARR"/>
    <property type="match status" value="1"/>
</dbReference>
<evidence type="ECO:0000256" key="7">
    <source>
        <dbReference type="ARBA" id="ARBA00023015"/>
    </source>
</evidence>
<dbReference type="eggNOG" id="COG1321">
    <property type="taxonomic scope" value="Bacteria"/>
</dbReference>
<keyword evidence="5" id="KW-0963">Cytoplasm</keyword>
<evidence type="ECO:0000259" key="14">
    <source>
        <dbReference type="PROSITE" id="PS50944"/>
    </source>
</evidence>
<keyword evidence="10" id="KW-0804">Transcription</keyword>
<evidence type="ECO:0000256" key="6">
    <source>
        <dbReference type="ARBA" id="ARBA00022491"/>
    </source>
</evidence>
<evidence type="ECO:0000256" key="10">
    <source>
        <dbReference type="ARBA" id="ARBA00023163"/>
    </source>
</evidence>
<protein>
    <recommendedName>
        <fullName evidence="4">Transcriptional regulator MntR</fullName>
    </recommendedName>
    <alternativeName>
        <fullName evidence="13">Manganese transport regulator</fullName>
    </alternativeName>
</protein>
<sequence length="141" mass="16065">MKKKYDRAEPFIATRAHHDFEIAEDYVEIISDLLAVNDKARVCDIASQMGVSHVTVIRTLKRLEKKGLLNSEESSSITLTKEGEALASSIRKRHLFLFKYLTTLGVPEEIARIDVEGMEHHVSETTQKVLQAHLEKYLEKS</sequence>
<dbReference type="InterPro" id="IPR036390">
    <property type="entry name" value="WH_DNA-bd_sf"/>
</dbReference>
<evidence type="ECO:0000256" key="5">
    <source>
        <dbReference type="ARBA" id="ARBA00022490"/>
    </source>
</evidence>
<dbReference type="InterPro" id="IPR001367">
    <property type="entry name" value="Fe_dep_repressor"/>
</dbReference>
<comment type="function">
    <text evidence="12">In the presence of manganese, represses expression of mntH and mntS. Up-regulates expression of mntP.</text>
</comment>
<dbReference type="GO" id="GO:0003700">
    <property type="term" value="F:DNA-binding transcription factor activity"/>
    <property type="evidence" value="ECO:0007669"/>
    <property type="project" value="InterPro"/>
</dbReference>
<dbReference type="PROSITE" id="PS50944">
    <property type="entry name" value="HTH_DTXR"/>
    <property type="match status" value="1"/>
</dbReference>
<evidence type="ECO:0000256" key="4">
    <source>
        <dbReference type="ARBA" id="ARBA00022386"/>
    </source>
</evidence>
<evidence type="ECO:0000256" key="3">
    <source>
        <dbReference type="ARBA" id="ARBA00011738"/>
    </source>
</evidence>
<dbReference type="SUPFAM" id="SSF46785">
    <property type="entry name" value="Winged helix' DNA-binding domain"/>
    <property type="match status" value="1"/>
</dbReference>
<gene>
    <name evidence="15" type="ORF">CSEC_1308</name>
</gene>
<dbReference type="GO" id="GO:0005737">
    <property type="term" value="C:cytoplasm"/>
    <property type="evidence" value="ECO:0007669"/>
    <property type="project" value="UniProtKB-SubCell"/>
</dbReference>
<dbReference type="STRING" id="1437425.CSEC_1308"/>
<evidence type="ECO:0000313" key="15">
    <source>
        <dbReference type="EMBL" id="CDR34128.1"/>
    </source>
</evidence>
<keyword evidence="7" id="KW-0805">Transcription regulation</keyword>
<dbReference type="InterPro" id="IPR022689">
    <property type="entry name" value="Iron_dep_repressor"/>
</dbReference>
<evidence type="ECO:0000256" key="13">
    <source>
        <dbReference type="ARBA" id="ARBA00032593"/>
    </source>
</evidence>
<evidence type="ECO:0000256" key="9">
    <source>
        <dbReference type="ARBA" id="ARBA00023159"/>
    </source>
</evidence>
<dbReference type="AlphaFoldDB" id="A0A090D282"/>
<evidence type="ECO:0000256" key="11">
    <source>
        <dbReference type="ARBA" id="ARBA00023211"/>
    </source>
</evidence>
<comment type="similarity">
    <text evidence="2">Belongs to the DtxR/MntR family.</text>
</comment>